<gene>
    <name evidence="1" type="ORF">LCGC14_0316800</name>
</gene>
<dbReference type="EMBL" id="LAZR01000211">
    <property type="protein sequence ID" value="KKN81768.1"/>
    <property type="molecule type" value="Genomic_DNA"/>
</dbReference>
<organism evidence="1">
    <name type="scientific">marine sediment metagenome</name>
    <dbReference type="NCBI Taxonomy" id="412755"/>
    <lineage>
        <taxon>unclassified sequences</taxon>
        <taxon>metagenomes</taxon>
        <taxon>ecological metagenomes</taxon>
    </lineage>
</organism>
<name>A0A0F9WSK4_9ZZZZ</name>
<comment type="caution">
    <text evidence="1">The sequence shown here is derived from an EMBL/GenBank/DDBJ whole genome shotgun (WGS) entry which is preliminary data.</text>
</comment>
<evidence type="ECO:0000313" key="1">
    <source>
        <dbReference type="EMBL" id="KKN81768.1"/>
    </source>
</evidence>
<proteinExistence type="predicted"/>
<protein>
    <submittedName>
        <fullName evidence="1">Uncharacterized protein</fullName>
    </submittedName>
</protein>
<reference evidence="1" key="1">
    <citation type="journal article" date="2015" name="Nature">
        <title>Complex archaea that bridge the gap between prokaryotes and eukaryotes.</title>
        <authorList>
            <person name="Spang A."/>
            <person name="Saw J.H."/>
            <person name="Jorgensen S.L."/>
            <person name="Zaremba-Niedzwiedzka K."/>
            <person name="Martijn J."/>
            <person name="Lind A.E."/>
            <person name="van Eijk R."/>
            <person name="Schleper C."/>
            <person name="Guy L."/>
            <person name="Ettema T.J."/>
        </authorList>
    </citation>
    <scope>NUCLEOTIDE SEQUENCE</scope>
</reference>
<dbReference type="AlphaFoldDB" id="A0A0F9WSK4"/>
<sequence>MDTGEAKQGKETDKAAVPAKVEVTIEELTQAVVSASKLVESGADGGTDALMAAVGNLSKAKGLIAKAKAEALKAEADALSGIRASKATSIYAIIAGNAEIVKALADTKAKGFTFTVSGLPDATGTPVVIKSVSLAVPAIKGTRAGVGGGAGKTKTMYGMSLAEVFAKYATAEESAKLENCEEPNINSKQWQIKTAVKDRVVESGELKSVS</sequence>
<accession>A0A0F9WSK4</accession>